<dbReference type="EMBL" id="JAEHOC010000020">
    <property type="protein sequence ID" value="KAG2432812.1"/>
    <property type="molecule type" value="Genomic_DNA"/>
</dbReference>
<evidence type="ECO:0000313" key="11">
    <source>
        <dbReference type="EMBL" id="KAG2432812.1"/>
    </source>
</evidence>
<keyword evidence="5" id="KW-0862">Zinc</keyword>
<dbReference type="GO" id="GO:0046872">
    <property type="term" value="F:metal ion binding"/>
    <property type="evidence" value="ECO:0007669"/>
    <property type="project" value="UniProtKB-KW"/>
</dbReference>
<feature type="region of interest" description="Disordered" evidence="8">
    <location>
        <begin position="30"/>
        <end position="59"/>
    </location>
</feature>
<keyword evidence="3" id="KW-0479">Metal-binding</keyword>
<dbReference type="InterPro" id="IPR006311">
    <property type="entry name" value="TAT_signal"/>
</dbReference>
<dbReference type="PANTHER" id="PTHR43690">
    <property type="entry name" value="NARDILYSIN"/>
    <property type="match status" value="1"/>
</dbReference>
<feature type="domain" description="Peptidase M16 N-terminal" evidence="9">
    <location>
        <begin position="239"/>
        <end position="293"/>
    </location>
</feature>
<dbReference type="PROSITE" id="PS00143">
    <property type="entry name" value="INSULINASE"/>
    <property type="match status" value="1"/>
</dbReference>
<dbReference type="Pfam" id="PF05193">
    <property type="entry name" value="Peptidase_M16_C"/>
    <property type="match status" value="1"/>
</dbReference>
<dbReference type="Proteomes" id="UP000650467">
    <property type="component" value="Unassembled WGS sequence"/>
</dbReference>
<keyword evidence="4" id="KW-0378">Hydrolase</keyword>
<protein>
    <submittedName>
        <fullName evidence="11">Uncharacterized protein</fullName>
    </submittedName>
</protein>
<evidence type="ECO:0000256" key="7">
    <source>
        <dbReference type="RuleBase" id="RU004447"/>
    </source>
</evidence>
<dbReference type="PANTHER" id="PTHR43690:SF17">
    <property type="entry name" value="PROTEIN YHJJ"/>
    <property type="match status" value="1"/>
</dbReference>
<dbReference type="GO" id="GO:0004222">
    <property type="term" value="F:metalloendopeptidase activity"/>
    <property type="evidence" value="ECO:0007669"/>
    <property type="project" value="InterPro"/>
</dbReference>
<evidence type="ECO:0000256" key="8">
    <source>
        <dbReference type="SAM" id="MobiDB-lite"/>
    </source>
</evidence>
<evidence type="ECO:0000259" key="10">
    <source>
        <dbReference type="Pfam" id="PF05193"/>
    </source>
</evidence>
<comment type="caution">
    <text evidence="11">The sequence shown here is derived from an EMBL/GenBank/DDBJ whole genome shotgun (WGS) entry which is preliminary data.</text>
</comment>
<evidence type="ECO:0000256" key="2">
    <source>
        <dbReference type="ARBA" id="ARBA00022670"/>
    </source>
</evidence>
<proteinExistence type="inferred from homology"/>
<keyword evidence="2" id="KW-0645">Protease</keyword>
<evidence type="ECO:0000313" key="12">
    <source>
        <dbReference type="Proteomes" id="UP000650467"/>
    </source>
</evidence>
<feature type="domain" description="Peptidase M16 C-terminal" evidence="10">
    <location>
        <begin position="332"/>
        <end position="529"/>
    </location>
</feature>
<dbReference type="GO" id="GO:0006508">
    <property type="term" value="P:proteolysis"/>
    <property type="evidence" value="ECO:0007669"/>
    <property type="project" value="UniProtKB-KW"/>
</dbReference>
<feature type="domain" description="Peptidase M16 N-terminal" evidence="9">
    <location>
        <begin position="124"/>
        <end position="167"/>
    </location>
</feature>
<sequence length="598" mass="62670">MSSQQQCRPARAQAKACRCRCPARARLVPAAQHPASAQPSPASDCSSSSSSASSSGPSISRRAVLGTAAGSLLASTSASLGPLLLTSSASAAAATGRPDPALGFERRVSEFTLPNGLHFIVLPRRNAPVVSCHTYANVGAWNEAAGSTGMAHLLEHMAFKGTPRVGSVDFRREAPLLDALDEAFYELRDAKAAVAAGGPGSAGPTRVATLRARLRSLQDQAAALTVPNAFGAALQRAGGVGLNATTSHDQTRYFVSLPANKLELWMALEAERFRAPVFRELYSEKAVIEEERRLRVDNTPMGRYQQEFALSSLANNYRRPVIGFEQDFDAIGRREVQAFFDRYYGPANLTIAVVGDVEPGEVHTLAERYWGDWQGPAGYTALPRGRPLAPTAAAGAAEAFGDADPRPESFLTGSRTSMRQAARSGPAVLLGYYRPPITSREGVVLEVAADVLTGGRTSRLVSSLVLSGAALGASVVAGYPGEMRPGLALVYGIPKDGDSPEKVAALLQEQLAALVEGGVAGAELGRVVRSSRAGLLGAAQSNSAMAAALASYHVSTGSWRGLVQELEVVSALQPAEVAEVAGRVFAPGNCFTGYVLKA</sequence>
<name>A0A835SWK3_CHLIN</name>
<feature type="region of interest" description="Disordered" evidence="8">
    <location>
        <begin position="397"/>
        <end position="417"/>
    </location>
</feature>
<dbReference type="OrthoDB" id="10251424at2759"/>
<dbReference type="PROSITE" id="PS51318">
    <property type="entry name" value="TAT"/>
    <property type="match status" value="1"/>
</dbReference>
<dbReference type="InterPro" id="IPR011765">
    <property type="entry name" value="Pept_M16_N"/>
</dbReference>
<organism evidence="11 12">
    <name type="scientific">Chlamydomonas incerta</name>
    <dbReference type="NCBI Taxonomy" id="51695"/>
    <lineage>
        <taxon>Eukaryota</taxon>
        <taxon>Viridiplantae</taxon>
        <taxon>Chlorophyta</taxon>
        <taxon>core chlorophytes</taxon>
        <taxon>Chlorophyceae</taxon>
        <taxon>CS clade</taxon>
        <taxon>Chlamydomonadales</taxon>
        <taxon>Chlamydomonadaceae</taxon>
        <taxon>Chlamydomonas</taxon>
    </lineage>
</organism>
<dbReference type="AlphaFoldDB" id="A0A835SWK3"/>
<keyword evidence="12" id="KW-1185">Reference proteome</keyword>
<reference evidence="11" key="1">
    <citation type="journal article" date="2020" name="bioRxiv">
        <title>Comparative genomics of Chlamydomonas.</title>
        <authorList>
            <person name="Craig R.J."/>
            <person name="Hasan A.R."/>
            <person name="Ness R.W."/>
            <person name="Keightley P.D."/>
        </authorList>
    </citation>
    <scope>NUCLEOTIDE SEQUENCE</scope>
    <source>
        <strain evidence="11">SAG 7.73</strain>
    </source>
</reference>
<evidence type="ECO:0000256" key="1">
    <source>
        <dbReference type="ARBA" id="ARBA00007261"/>
    </source>
</evidence>
<evidence type="ECO:0000256" key="4">
    <source>
        <dbReference type="ARBA" id="ARBA00022801"/>
    </source>
</evidence>
<evidence type="ECO:0000256" key="5">
    <source>
        <dbReference type="ARBA" id="ARBA00022833"/>
    </source>
</evidence>
<comment type="similarity">
    <text evidence="1 7">Belongs to the peptidase M16 family.</text>
</comment>
<accession>A0A835SWK3</accession>
<dbReference type="InterPro" id="IPR050626">
    <property type="entry name" value="Peptidase_M16"/>
</dbReference>
<evidence type="ECO:0000256" key="3">
    <source>
        <dbReference type="ARBA" id="ARBA00022723"/>
    </source>
</evidence>
<dbReference type="InterPro" id="IPR007863">
    <property type="entry name" value="Peptidase_M16_C"/>
</dbReference>
<dbReference type="SUPFAM" id="SSF63411">
    <property type="entry name" value="LuxS/MPP-like metallohydrolase"/>
    <property type="match status" value="2"/>
</dbReference>
<dbReference type="Gene3D" id="3.30.830.10">
    <property type="entry name" value="Metalloenzyme, LuxS/M16 peptidase-like"/>
    <property type="match status" value="3"/>
</dbReference>
<keyword evidence="6" id="KW-0482">Metalloprotease</keyword>
<dbReference type="InterPro" id="IPR011249">
    <property type="entry name" value="Metalloenz_LuxS/M16"/>
</dbReference>
<dbReference type="Pfam" id="PF00675">
    <property type="entry name" value="Peptidase_M16"/>
    <property type="match status" value="2"/>
</dbReference>
<dbReference type="InterPro" id="IPR001431">
    <property type="entry name" value="Pept_M16_Zn_BS"/>
</dbReference>
<gene>
    <name evidence="11" type="ORF">HXX76_008546</name>
</gene>
<evidence type="ECO:0000259" key="9">
    <source>
        <dbReference type="Pfam" id="PF00675"/>
    </source>
</evidence>
<evidence type="ECO:0000256" key="6">
    <source>
        <dbReference type="ARBA" id="ARBA00023049"/>
    </source>
</evidence>